<evidence type="ECO:0000259" key="6">
    <source>
        <dbReference type="PROSITE" id="PS50923"/>
    </source>
</evidence>
<dbReference type="PROSITE" id="PS50923">
    <property type="entry name" value="SUSHI"/>
    <property type="match status" value="2"/>
</dbReference>
<dbReference type="InterPro" id="IPR035976">
    <property type="entry name" value="Sushi/SCR/CCP_sf"/>
</dbReference>
<dbReference type="PANTHER" id="PTHR13866:SF14">
    <property type="entry name" value="BM-40"/>
    <property type="match status" value="1"/>
</dbReference>
<keyword evidence="3" id="KW-1015">Disulfide bond</keyword>
<keyword evidence="1" id="KW-0732">Signal</keyword>
<dbReference type="GO" id="GO:0005509">
    <property type="term" value="F:calcium ion binding"/>
    <property type="evidence" value="ECO:0007669"/>
    <property type="project" value="TreeGrafter"/>
</dbReference>
<dbReference type="SMART" id="SM00057">
    <property type="entry name" value="FIMAC"/>
    <property type="match status" value="2"/>
</dbReference>
<gene>
    <name evidence="9" type="primary">LOC110989118</name>
</gene>
<keyword evidence="4" id="KW-0325">Glycoprotein</keyword>
<dbReference type="PROSITE" id="PS51465">
    <property type="entry name" value="KAZAL_2"/>
    <property type="match status" value="2"/>
</dbReference>
<evidence type="ECO:0000259" key="7">
    <source>
        <dbReference type="PROSITE" id="PS51465"/>
    </source>
</evidence>
<organism evidence="8 9">
    <name type="scientific">Acanthaster planci</name>
    <name type="common">Crown-of-thorns starfish</name>
    <dbReference type="NCBI Taxonomy" id="133434"/>
    <lineage>
        <taxon>Eukaryota</taxon>
        <taxon>Metazoa</taxon>
        <taxon>Echinodermata</taxon>
        <taxon>Eleutherozoa</taxon>
        <taxon>Asterozoa</taxon>
        <taxon>Asteroidea</taxon>
        <taxon>Valvatacea</taxon>
        <taxon>Valvatida</taxon>
        <taxon>Acanthasteridae</taxon>
        <taxon>Acanthaster</taxon>
    </lineage>
</organism>
<dbReference type="GeneID" id="110989118"/>
<dbReference type="Proteomes" id="UP000694845">
    <property type="component" value="Unplaced"/>
</dbReference>
<dbReference type="GO" id="GO:0050840">
    <property type="term" value="F:extracellular matrix binding"/>
    <property type="evidence" value="ECO:0007669"/>
    <property type="project" value="TreeGrafter"/>
</dbReference>
<accession>A0A8B7ZZE9</accession>
<keyword evidence="8" id="KW-1185">Reference proteome</keyword>
<evidence type="ECO:0000256" key="3">
    <source>
        <dbReference type="ARBA" id="ARBA00023157"/>
    </source>
</evidence>
<dbReference type="SUPFAM" id="SSF57535">
    <property type="entry name" value="Complement control module/SCR domain"/>
    <property type="match status" value="2"/>
</dbReference>
<dbReference type="RefSeq" id="XP_022108956.1">
    <property type="nucleotide sequence ID" value="XM_022253264.1"/>
</dbReference>
<dbReference type="GO" id="GO:0005615">
    <property type="term" value="C:extracellular space"/>
    <property type="evidence" value="ECO:0007669"/>
    <property type="project" value="TreeGrafter"/>
</dbReference>
<feature type="domain" description="Kazal-like" evidence="7">
    <location>
        <begin position="362"/>
        <end position="413"/>
    </location>
</feature>
<evidence type="ECO:0000256" key="1">
    <source>
        <dbReference type="ARBA" id="ARBA00022729"/>
    </source>
</evidence>
<reference evidence="9" key="1">
    <citation type="submission" date="2025-08" db="UniProtKB">
        <authorList>
            <consortium name="RefSeq"/>
        </authorList>
    </citation>
    <scope>IDENTIFICATION</scope>
</reference>
<sequence>MISRCVDPLKEKLMTGALRMCNDGQWDGPVPRCESAAISFAIPSLYTMLHQFLANGTLLIYPRVGELTIQCIVSGGKSSLRASHSEGFTPIENGKRFGRPIESHSGIYTCLKAGSEDYHLLSIQVRAVSCGEPLPPLNGRRIGNEFHLSQTVSFECNEGYSLLGESQIKCNAGEWLGEIPRCKARACPEIHMEELDPNLRLKVDGGTSQGSVLAFSCILGFYSVGETFLTCQGGRWSHPFPTCQANDEDVLDTGPLLTPDTCNCEVWQRCVPSSYGQWTCNCINPRQCDDTTSQQQYCGSDGHTYASICRLKATACLLDLDIQVASQGPCPEKEVFTPGPHDCRCEVWEKCVVESVGQWTCKCIHPRQCEDVAGQQEYCGSDGRTYASICKLKATACIQERDIEIASNGSCAGENPEELSSYIESSYENSEYSVVTEDSHGASNATEDSASEDHVVYCRDCPNPDLRTVCENSTHAFAGVPTRVHSSPSGSLVYSLRVENGIKGLNHSNVTVSIQGTFNEVNQCHCPRITLRHDVYLFVWRQVDSTADFQISGGFVGLWSDNEGGYHEMC</sequence>
<proteinExistence type="predicted"/>
<keyword evidence="2" id="KW-0677">Repeat</keyword>
<dbReference type="CDD" id="cd00033">
    <property type="entry name" value="CCP"/>
    <property type="match status" value="2"/>
</dbReference>
<feature type="domain" description="Sushi" evidence="6">
    <location>
        <begin position="128"/>
        <end position="184"/>
    </location>
</feature>
<dbReference type="SMART" id="SM00280">
    <property type="entry name" value="KAZAL"/>
    <property type="match status" value="2"/>
</dbReference>
<keyword evidence="5" id="KW-0768">Sushi</keyword>
<dbReference type="InterPro" id="IPR000436">
    <property type="entry name" value="Sushi_SCR_CCP_dom"/>
</dbReference>
<evidence type="ECO:0000256" key="2">
    <source>
        <dbReference type="ARBA" id="ARBA00022737"/>
    </source>
</evidence>
<name>A0A8B7ZZE9_ACAPL</name>
<dbReference type="PANTHER" id="PTHR13866">
    <property type="entry name" value="SPARC OSTEONECTIN"/>
    <property type="match status" value="1"/>
</dbReference>
<evidence type="ECO:0000313" key="9">
    <source>
        <dbReference type="RefSeq" id="XP_022108956.1"/>
    </source>
</evidence>
<protein>
    <submittedName>
        <fullName evidence="9">Sushi, von Willebrand factor type A, EGF and pentraxin domain-containing protein 1-like</fullName>
    </submittedName>
</protein>
<dbReference type="OMA" id="NSTHAFA"/>
<dbReference type="SMART" id="SM00032">
    <property type="entry name" value="CCP"/>
    <property type="match status" value="2"/>
</dbReference>
<feature type="domain" description="Kazal-like" evidence="7">
    <location>
        <begin position="281"/>
        <end position="332"/>
    </location>
</feature>
<dbReference type="OrthoDB" id="6127264at2759"/>
<dbReference type="CDD" id="cd00104">
    <property type="entry name" value="KAZAL_FS"/>
    <property type="match status" value="2"/>
</dbReference>
<dbReference type="InterPro" id="IPR002350">
    <property type="entry name" value="Kazal_dom"/>
</dbReference>
<dbReference type="GO" id="GO:0005518">
    <property type="term" value="F:collagen binding"/>
    <property type="evidence" value="ECO:0007669"/>
    <property type="project" value="TreeGrafter"/>
</dbReference>
<dbReference type="Pfam" id="PF07648">
    <property type="entry name" value="Kazal_2"/>
    <property type="match status" value="2"/>
</dbReference>
<dbReference type="Pfam" id="PF00084">
    <property type="entry name" value="Sushi"/>
    <property type="match status" value="2"/>
</dbReference>
<comment type="caution">
    <text evidence="5">Lacks conserved residue(s) required for the propagation of feature annotation.</text>
</comment>
<feature type="domain" description="Sushi" evidence="6">
    <location>
        <begin position="185"/>
        <end position="245"/>
    </location>
</feature>
<dbReference type="Gene3D" id="3.30.60.30">
    <property type="match status" value="2"/>
</dbReference>
<dbReference type="Gene3D" id="2.10.70.10">
    <property type="entry name" value="Complement Module, domain 1"/>
    <property type="match status" value="2"/>
</dbReference>
<dbReference type="InterPro" id="IPR003884">
    <property type="entry name" value="FacI_MAC"/>
</dbReference>
<dbReference type="SUPFAM" id="SSF100895">
    <property type="entry name" value="Kazal-type serine protease inhibitors"/>
    <property type="match status" value="2"/>
</dbReference>
<dbReference type="AlphaFoldDB" id="A0A8B7ZZE9"/>
<dbReference type="InterPro" id="IPR036058">
    <property type="entry name" value="Kazal_dom_sf"/>
</dbReference>
<evidence type="ECO:0000256" key="5">
    <source>
        <dbReference type="PROSITE-ProRule" id="PRU00302"/>
    </source>
</evidence>
<evidence type="ECO:0000256" key="4">
    <source>
        <dbReference type="ARBA" id="ARBA00023180"/>
    </source>
</evidence>
<evidence type="ECO:0000313" key="8">
    <source>
        <dbReference type="Proteomes" id="UP000694845"/>
    </source>
</evidence>
<dbReference type="KEGG" id="aplc:110989118"/>